<gene>
    <name evidence="6" type="ORF">MNBD_DELTA01-1589</name>
</gene>
<keyword evidence="1" id="KW-0004">4Fe-4S</keyword>
<dbReference type="GO" id="GO:0051539">
    <property type="term" value="F:4 iron, 4 sulfur cluster binding"/>
    <property type="evidence" value="ECO:0007669"/>
    <property type="project" value="UniProtKB-KW"/>
</dbReference>
<dbReference type="InterPro" id="IPR050157">
    <property type="entry name" value="PSI_iron-sulfur_center"/>
</dbReference>
<evidence type="ECO:0000259" key="5">
    <source>
        <dbReference type="PROSITE" id="PS51379"/>
    </source>
</evidence>
<evidence type="ECO:0000256" key="4">
    <source>
        <dbReference type="ARBA" id="ARBA00023014"/>
    </source>
</evidence>
<proteinExistence type="predicted"/>
<dbReference type="Pfam" id="PF13237">
    <property type="entry name" value="Fer4_10"/>
    <property type="match status" value="1"/>
</dbReference>
<sequence>MTTDVSIVKCDSYEIDLVRRAIEESIELIGGVERFVKRGERLLLKPNMLAAKEVDAAVTTNPVIVRAVAEIVKDAGGIPVIGDSPGMGSALKVGKKCGILEVAEELAIEFTPLTTPVDVEASEGAIFKRLEIAKEALEVDGIINLPKFKTHAQMFLTMGVKNIFGCVPGKRKLQWHFSAGIDSTHFAGMILDLYLYLRPRLTIIDAIISMEGNGPMSGDPRQTNFVAASPEAIALDRVLIEVVGRKVEEVPIIQNAQWRGIEAAKLENIKIQGAGIDNFRVKDFKVPPTLHTNFANSLPNFIEKRLRKSITSRPHIKQSQCTKCGLCIKVCPLNIISRVEGGIYINHTDCIRCFCCQEMCPWKAIDIKEGWLKKILPGL</sequence>
<dbReference type="Gene3D" id="3.30.70.20">
    <property type="match status" value="1"/>
</dbReference>
<evidence type="ECO:0000256" key="1">
    <source>
        <dbReference type="ARBA" id="ARBA00022485"/>
    </source>
</evidence>
<dbReference type="PANTHER" id="PTHR24960">
    <property type="entry name" value="PHOTOSYSTEM I IRON-SULFUR CENTER-RELATED"/>
    <property type="match status" value="1"/>
</dbReference>
<dbReference type="EMBL" id="UOEA01000056">
    <property type="protein sequence ID" value="VAV83930.1"/>
    <property type="molecule type" value="Genomic_DNA"/>
</dbReference>
<dbReference type="InterPro" id="IPR007160">
    <property type="entry name" value="DUF362"/>
</dbReference>
<dbReference type="PROSITE" id="PS00198">
    <property type="entry name" value="4FE4S_FER_1"/>
    <property type="match status" value="2"/>
</dbReference>
<keyword evidence="4" id="KW-0411">Iron-sulfur</keyword>
<evidence type="ECO:0000313" key="6">
    <source>
        <dbReference type="EMBL" id="VAV83930.1"/>
    </source>
</evidence>
<evidence type="ECO:0000256" key="3">
    <source>
        <dbReference type="ARBA" id="ARBA00023004"/>
    </source>
</evidence>
<dbReference type="Pfam" id="PF04015">
    <property type="entry name" value="DUF362"/>
    <property type="match status" value="1"/>
</dbReference>
<feature type="domain" description="4Fe-4S ferredoxin-type" evidence="5">
    <location>
        <begin position="312"/>
        <end position="341"/>
    </location>
</feature>
<reference evidence="6" key="1">
    <citation type="submission" date="2018-06" db="EMBL/GenBank/DDBJ databases">
        <authorList>
            <person name="Zhirakovskaya E."/>
        </authorList>
    </citation>
    <scope>NUCLEOTIDE SEQUENCE</scope>
</reference>
<feature type="domain" description="4Fe-4S ferredoxin-type" evidence="5">
    <location>
        <begin position="343"/>
        <end position="370"/>
    </location>
</feature>
<accession>A0A3B0QR94</accession>
<dbReference type="PROSITE" id="PS51379">
    <property type="entry name" value="4FE4S_FER_2"/>
    <property type="match status" value="2"/>
</dbReference>
<dbReference type="GO" id="GO:0046872">
    <property type="term" value="F:metal ion binding"/>
    <property type="evidence" value="ECO:0007669"/>
    <property type="project" value="UniProtKB-KW"/>
</dbReference>
<dbReference type="InterPro" id="IPR017900">
    <property type="entry name" value="4Fe4S_Fe_S_CS"/>
</dbReference>
<organism evidence="6">
    <name type="scientific">hydrothermal vent metagenome</name>
    <dbReference type="NCBI Taxonomy" id="652676"/>
    <lineage>
        <taxon>unclassified sequences</taxon>
        <taxon>metagenomes</taxon>
        <taxon>ecological metagenomes</taxon>
    </lineage>
</organism>
<dbReference type="InterPro" id="IPR017896">
    <property type="entry name" value="4Fe4S_Fe-S-bd"/>
</dbReference>
<name>A0A3B0QR94_9ZZZZ</name>
<dbReference type="SUPFAM" id="SSF54862">
    <property type="entry name" value="4Fe-4S ferredoxins"/>
    <property type="match status" value="1"/>
</dbReference>
<evidence type="ECO:0000256" key="2">
    <source>
        <dbReference type="ARBA" id="ARBA00022723"/>
    </source>
</evidence>
<keyword evidence="3" id="KW-0408">Iron</keyword>
<keyword evidence="2" id="KW-0479">Metal-binding</keyword>
<dbReference type="AlphaFoldDB" id="A0A3B0QR94"/>
<protein>
    <submittedName>
        <fullName evidence="6">Iron-sulfur cluster-binding protein</fullName>
    </submittedName>
</protein>
<dbReference type="PANTHER" id="PTHR24960:SF76">
    <property type="entry name" value="4FE-4S FERREDOXIN-TYPE DOMAIN-CONTAINING PROTEIN"/>
    <property type="match status" value="1"/>
</dbReference>